<feature type="compositionally biased region" description="Polar residues" evidence="1">
    <location>
        <begin position="11"/>
        <end position="20"/>
    </location>
</feature>
<proteinExistence type="predicted"/>
<feature type="region of interest" description="Disordered" evidence="1">
    <location>
        <begin position="1"/>
        <end position="20"/>
    </location>
</feature>
<keyword evidence="3" id="KW-1185">Reference proteome</keyword>
<dbReference type="Proteomes" id="UP000789570">
    <property type="component" value="Unassembled WGS sequence"/>
</dbReference>
<dbReference type="AlphaFoldDB" id="A0A9N8W6Y1"/>
<evidence type="ECO:0000313" key="2">
    <source>
        <dbReference type="EMBL" id="CAG8479148.1"/>
    </source>
</evidence>
<protein>
    <submittedName>
        <fullName evidence="2">9520_t:CDS:1</fullName>
    </submittedName>
</protein>
<organism evidence="2 3">
    <name type="scientific">Funneliformis caledonium</name>
    <dbReference type="NCBI Taxonomy" id="1117310"/>
    <lineage>
        <taxon>Eukaryota</taxon>
        <taxon>Fungi</taxon>
        <taxon>Fungi incertae sedis</taxon>
        <taxon>Mucoromycota</taxon>
        <taxon>Glomeromycotina</taxon>
        <taxon>Glomeromycetes</taxon>
        <taxon>Glomerales</taxon>
        <taxon>Glomeraceae</taxon>
        <taxon>Funneliformis</taxon>
    </lineage>
</organism>
<reference evidence="2" key="1">
    <citation type="submission" date="2021-06" db="EMBL/GenBank/DDBJ databases">
        <authorList>
            <person name="Kallberg Y."/>
            <person name="Tangrot J."/>
            <person name="Rosling A."/>
        </authorList>
    </citation>
    <scope>NUCLEOTIDE SEQUENCE</scope>
    <source>
        <strain evidence="2">UK204</strain>
    </source>
</reference>
<dbReference type="EMBL" id="CAJVPQ010000411">
    <property type="protein sequence ID" value="CAG8479148.1"/>
    <property type="molecule type" value="Genomic_DNA"/>
</dbReference>
<name>A0A9N8W6Y1_9GLOM</name>
<accession>A0A9N8W6Y1</accession>
<sequence>MDENQAFDASKNMQNGKDTSKNTITFKRIRDMITFYRKIPIIY</sequence>
<evidence type="ECO:0000256" key="1">
    <source>
        <dbReference type="SAM" id="MobiDB-lite"/>
    </source>
</evidence>
<comment type="caution">
    <text evidence="2">The sequence shown here is derived from an EMBL/GenBank/DDBJ whole genome shotgun (WGS) entry which is preliminary data.</text>
</comment>
<gene>
    <name evidence="2" type="ORF">FCALED_LOCUS2619</name>
</gene>
<evidence type="ECO:0000313" key="3">
    <source>
        <dbReference type="Proteomes" id="UP000789570"/>
    </source>
</evidence>